<accession>A0A9D4V405</accession>
<keyword evidence="3" id="KW-1185">Reference proteome</keyword>
<organism evidence="2 3">
    <name type="scientific">Adiantum capillus-veneris</name>
    <name type="common">Maidenhair fern</name>
    <dbReference type="NCBI Taxonomy" id="13818"/>
    <lineage>
        <taxon>Eukaryota</taxon>
        <taxon>Viridiplantae</taxon>
        <taxon>Streptophyta</taxon>
        <taxon>Embryophyta</taxon>
        <taxon>Tracheophyta</taxon>
        <taxon>Polypodiopsida</taxon>
        <taxon>Polypodiidae</taxon>
        <taxon>Polypodiales</taxon>
        <taxon>Pteridineae</taxon>
        <taxon>Pteridaceae</taxon>
        <taxon>Vittarioideae</taxon>
        <taxon>Adiantum</taxon>
    </lineage>
</organism>
<gene>
    <name evidence="2" type="ORF">GOP47_0006741</name>
</gene>
<protein>
    <submittedName>
        <fullName evidence="2">Uncharacterized protein</fullName>
    </submittedName>
</protein>
<evidence type="ECO:0000256" key="1">
    <source>
        <dbReference type="SAM" id="MobiDB-lite"/>
    </source>
</evidence>
<dbReference type="AlphaFoldDB" id="A0A9D4V405"/>
<reference evidence="2" key="1">
    <citation type="submission" date="2021-01" db="EMBL/GenBank/DDBJ databases">
        <title>Adiantum capillus-veneris genome.</title>
        <authorList>
            <person name="Fang Y."/>
            <person name="Liao Q."/>
        </authorList>
    </citation>
    <scope>NUCLEOTIDE SEQUENCE</scope>
    <source>
        <strain evidence="2">H3</strain>
        <tissue evidence="2">Leaf</tissue>
    </source>
</reference>
<comment type="caution">
    <text evidence="2">The sequence shown here is derived from an EMBL/GenBank/DDBJ whole genome shotgun (WGS) entry which is preliminary data.</text>
</comment>
<name>A0A9D4V405_ADICA</name>
<sequence>MMALAVFSPASQAHGGLSQWPLATHHLPFSFPVLTRFLLLTVLQPAALLPLITCLSHIHSKRSIPSRTYSPANGTPGSPLWPPPSQGGPLLGSYLLAREPPPNLLRTALGGLPYFPRLHPPP</sequence>
<evidence type="ECO:0000313" key="3">
    <source>
        <dbReference type="Proteomes" id="UP000886520"/>
    </source>
</evidence>
<feature type="region of interest" description="Disordered" evidence="1">
    <location>
        <begin position="62"/>
        <end position="85"/>
    </location>
</feature>
<proteinExistence type="predicted"/>
<dbReference type="EMBL" id="JABFUD020000006">
    <property type="protein sequence ID" value="KAI5079070.1"/>
    <property type="molecule type" value="Genomic_DNA"/>
</dbReference>
<evidence type="ECO:0000313" key="2">
    <source>
        <dbReference type="EMBL" id="KAI5079070.1"/>
    </source>
</evidence>
<dbReference type="Proteomes" id="UP000886520">
    <property type="component" value="Chromosome 6"/>
</dbReference>